<organism evidence="1 2">
    <name type="scientific">Blepharisma stoltei</name>
    <dbReference type="NCBI Taxonomy" id="1481888"/>
    <lineage>
        <taxon>Eukaryota</taxon>
        <taxon>Sar</taxon>
        <taxon>Alveolata</taxon>
        <taxon>Ciliophora</taxon>
        <taxon>Postciliodesmatophora</taxon>
        <taxon>Heterotrichea</taxon>
        <taxon>Heterotrichida</taxon>
        <taxon>Blepharismidae</taxon>
        <taxon>Blepharisma</taxon>
    </lineage>
</organism>
<keyword evidence="2" id="KW-1185">Reference proteome</keyword>
<dbReference type="EMBL" id="CAJZBQ010000045">
    <property type="protein sequence ID" value="CAG9328249.1"/>
    <property type="molecule type" value="Genomic_DNA"/>
</dbReference>
<comment type="caution">
    <text evidence="1">The sequence shown here is derived from an EMBL/GenBank/DDBJ whole genome shotgun (WGS) entry which is preliminary data.</text>
</comment>
<evidence type="ECO:0000313" key="2">
    <source>
        <dbReference type="Proteomes" id="UP001162131"/>
    </source>
</evidence>
<dbReference type="Proteomes" id="UP001162131">
    <property type="component" value="Unassembled WGS sequence"/>
</dbReference>
<dbReference type="InterPro" id="IPR015915">
    <property type="entry name" value="Kelch-typ_b-propeller"/>
</dbReference>
<protein>
    <submittedName>
        <fullName evidence="1">Uncharacterized protein</fullName>
    </submittedName>
</protein>
<dbReference type="Gene3D" id="2.120.10.80">
    <property type="entry name" value="Kelch-type beta propeller"/>
    <property type="match status" value="1"/>
</dbReference>
<name>A0AAU9JUV8_9CILI</name>
<sequence>MFPDCIRKAECSCFCASQSNFMCLNHIFYHIAQNPSICHILEEFFKNSGPQPPSEEEAEIKSKISILAYQKSNLLKHTYEKVSETLKILEKNLDCLDQMTSKYFHILDEKKPPKLEGEAEVLNEPSIRNIFTLSDSIKHEIAEVVSTFRYFDIRFPKSLMITNSISLKTSQKPLNLPENMYYGINTCLLPNKSVFCFENCINWFYPGLTFILDSSNNMKIIKSGTPSFGAGSVYLDGCVYIIGAWDSITGTKIYCEKYDLSNKYWTKLTPTENPGYWHSCTVFSRKILYSGNDIDLFLYDHLTDSHSSLLSFDTYKFRHKNKILFSHNERAYIAITDKEVYESCANDPYNWTVLIANLMIPTNGLISYITIVDDTASMIFEDYFIYKLDLKGRRTRRVVFIE</sequence>
<gene>
    <name evidence="1" type="ORF">BSTOLATCC_MIC45704</name>
</gene>
<dbReference type="InterPro" id="IPR011043">
    <property type="entry name" value="Gal_Oxase/kelch_b-propeller"/>
</dbReference>
<evidence type="ECO:0000313" key="1">
    <source>
        <dbReference type="EMBL" id="CAG9328249.1"/>
    </source>
</evidence>
<reference evidence="1" key="1">
    <citation type="submission" date="2021-09" db="EMBL/GenBank/DDBJ databases">
        <authorList>
            <consortium name="AG Swart"/>
            <person name="Singh M."/>
            <person name="Singh A."/>
            <person name="Seah K."/>
            <person name="Emmerich C."/>
        </authorList>
    </citation>
    <scope>NUCLEOTIDE SEQUENCE</scope>
    <source>
        <strain evidence="1">ATCC30299</strain>
    </source>
</reference>
<proteinExistence type="predicted"/>
<dbReference type="AlphaFoldDB" id="A0AAU9JUV8"/>
<dbReference type="SUPFAM" id="SSF50965">
    <property type="entry name" value="Galactose oxidase, central domain"/>
    <property type="match status" value="1"/>
</dbReference>
<accession>A0AAU9JUV8</accession>